<gene>
    <name evidence="1" type="ORF">EZS27_026977</name>
</gene>
<protein>
    <submittedName>
        <fullName evidence="1">Uncharacterized protein</fullName>
    </submittedName>
</protein>
<dbReference type="EMBL" id="SNRY01002767">
    <property type="protein sequence ID" value="KAA6323597.1"/>
    <property type="molecule type" value="Genomic_DNA"/>
</dbReference>
<accession>A0A5J4QNQ9</accession>
<name>A0A5J4QNQ9_9ZZZZ</name>
<reference evidence="1" key="1">
    <citation type="submission" date="2019-03" db="EMBL/GenBank/DDBJ databases">
        <title>Single cell metagenomics reveals metabolic interactions within the superorganism composed of flagellate Streblomastix strix and complex community of Bacteroidetes bacteria on its surface.</title>
        <authorList>
            <person name="Treitli S.C."/>
            <person name="Kolisko M."/>
            <person name="Husnik F."/>
            <person name="Keeling P."/>
            <person name="Hampl V."/>
        </authorList>
    </citation>
    <scope>NUCLEOTIDE SEQUENCE</scope>
    <source>
        <strain evidence="1">STM</strain>
    </source>
</reference>
<comment type="caution">
    <text evidence="1">The sequence shown here is derived from an EMBL/GenBank/DDBJ whole genome shotgun (WGS) entry which is preliminary data.</text>
</comment>
<dbReference type="AlphaFoldDB" id="A0A5J4QNQ9"/>
<proteinExistence type="predicted"/>
<evidence type="ECO:0000313" key="1">
    <source>
        <dbReference type="EMBL" id="KAA6323597.1"/>
    </source>
</evidence>
<sequence length="43" mass="4927">MTDILIETHPLEPFMPSHAQVLMLGSFPPQKKRGLLTKYIFIS</sequence>
<organism evidence="1">
    <name type="scientific">termite gut metagenome</name>
    <dbReference type="NCBI Taxonomy" id="433724"/>
    <lineage>
        <taxon>unclassified sequences</taxon>
        <taxon>metagenomes</taxon>
        <taxon>organismal metagenomes</taxon>
    </lineage>
</organism>